<dbReference type="SUPFAM" id="SSF56281">
    <property type="entry name" value="Metallo-hydrolase/oxidoreductase"/>
    <property type="match status" value="1"/>
</dbReference>
<dbReference type="RefSeq" id="WP_144740743.1">
    <property type="nucleotide sequence ID" value="NZ_JALXKV010000017.1"/>
</dbReference>
<comment type="caution">
    <text evidence="2">The sequence shown here is derived from an EMBL/GenBank/DDBJ whole genome shotgun (WGS) entry which is preliminary data.</text>
</comment>
<dbReference type="PANTHER" id="PTHR23131:SF0">
    <property type="entry name" value="ENDORIBONUCLEASE LACTB2"/>
    <property type="match status" value="1"/>
</dbReference>
<dbReference type="GO" id="GO:0016787">
    <property type="term" value="F:hydrolase activity"/>
    <property type="evidence" value="ECO:0007669"/>
    <property type="project" value="UniProtKB-KW"/>
</dbReference>
<evidence type="ECO:0000313" key="2">
    <source>
        <dbReference type="EMBL" id="TVS28424.1"/>
    </source>
</evidence>
<evidence type="ECO:0000313" key="3">
    <source>
        <dbReference type="Proteomes" id="UP000336646"/>
    </source>
</evidence>
<feature type="domain" description="Metallo-beta-lactamase" evidence="1">
    <location>
        <begin position="31"/>
        <end position="198"/>
    </location>
</feature>
<dbReference type="InterPro" id="IPR050662">
    <property type="entry name" value="Sec-metab_biosynth-thioest"/>
</dbReference>
<dbReference type="Proteomes" id="UP000336646">
    <property type="component" value="Unassembled WGS sequence"/>
</dbReference>
<dbReference type="InterPro" id="IPR001279">
    <property type="entry name" value="Metallo-B-lactamas"/>
</dbReference>
<dbReference type="SMART" id="SM00849">
    <property type="entry name" value="Lactamase_B"/>
    <property type="match status" value="1"/>
</dbReference>
<dbReference type="PANTHER" id="PTHR23131">
    <property type="entry name" value="ENDORIBONUCLEASE LACTB2"/>
    <property type="match status" value="1"/>
</dbReference>
<dbReference type="CDD" id="cd16278">
    <property type="entry name" value="metallo-hydrolase-like_MBL-fold"/>
    <property type="match status" value="1"/>
</dbReference>
<name>A0A6C1TWJ2_9CORY</name>
<dbReference type="EMBL" id="RXIR01000013">
    <property type="protein sequence ID" value="TVS28424.1"/>
    <property type="molecule type" value="Genomic_DNA"/>
</dbReference>
<dbReference type="InterPro" id="IPR036388">
    <property type="entry name" value="WH-like_DNA-bd_sf"/>
</dbReference>
<proteinExistence type="predicted"/>
<dbReference type="Gene3D" id="1.10.10.10">
    <property type="entry name" value="Winged helix-like DNA-binding domain superfamily/Winged helix DNA-binding domain"/>
    <property type="match status" value="1"/>
</dbReference>
<sequence>MQHPAYSQLRPVTPSASVVLCPNPSYAALEGTNSWVVRVPGDEFSIVVDPGPEDEGHLNVLSAKGEKVALILLTHRHHDHADGAQRFRQLTGAPIRAVDPQYCAGAEPLVDGEVISIDGISPQLKVVATPGHTRDSVSFFVYSAAAGESELEGIITGDTIAGRHTTMISETDGDLGDYLDSLTLLEEQGEGVRLLPGHGPEGDDVSEFARKYLERRTQRLEQIREVIREHGVDADINTFVDAIYDDVDPVLRGAAEQSTRVALRYIRNQG</sequence>
<dbReference type="InterPro" id="IPR036866">
    <property type="entry name" value="RibonucZ/Hydroxyglut_hydro"/>
</dbReference>
<evidence type="ECO:0000259" key="1">
    <source>
        <dbReference type="SMART" id="SM00849"/>
    </source>
</evidence>
<dbReference type="AlphaFoldDB" id="A0A6C1TWJ2"/>
<keyword evidence="2" id="KW-0378">Hydrolase</keyword>
<reference evidence="2 3" key="1">
    <citation type="submission" date="2018-12" db="EMBL/GenBank/DDBJ databases">
        <title>Corynebacterium sanguinis sp. nov., a clinically-associated and environmental corynebacterium.</title>
        <authorList>
            <person name="Gonzales-Siles L."/>
            <person name="Jaen-Luchoro D."/>
            <person name="Cardew S."/>
            <person name="Inganas E."/>
            <person name="Ohlen M."/>
            <person name="Jensie-Markopolous S."/>
            <person name="Pinyeiro-Iglesias B."/>
            <person name="Molin K."/>
            <person name="Skovbjerg S."/>
            <person name="Svensson-Stadler L."/>
            <person name="Funke G."/>
            <person name="Moore E.R.B."/>
        </authorList>
    </citation>
    <scope>NUCLEOTIDE SEQUENCE [LARGE SCALE GENOMIC DNA]</scope>
    <source>
        <strain evidence="2 3">58734</strain>
    </source>
</reference>
<organism evidence="2 3">
    <name type="scientific">Corynebacterium sanguinis</name>
    <dbReference type="NCBI Taxonomy" id="2594913"/>
    <lineage>
        <taxon>Bacteria</taxon>
        <taxon>Bacillati</taxon>
        <taxon>Actinomycetota</taxon>
        <taxon>Actinomycetes</taxon>
        <taxon>Mycobacteriales</taxon>
        <taxon>Corynebacteriaceae</taxon>
        <taxon>Corynebacterium</taxon>
    </lineage>
</organism>
<gene>
    <name evidence="2" type="ORF">EKI59_07145</name>
</gene>
<dbReference type="OrthoDB" id="9788263at2"/>
<dbReference type="Gene3D" id="3.60.15.10">
    <property type="entry name" value="Ribonuclease Z/Hydroxyacylglutathione hydrolase-like"/>
    <property type="match status" value="1"/>
</dbReference>
<accession>A0A6C1TWJ2</accession>
<dbReference type="Pfam" id="PF00753">
    <property type="entry name" value="Lactamase_B"/>
    <property type="match status" value="1"/>
</dbReference>
<protein>
    <submittedName>
        <fullName evidence="2">MBL fold metallo-hydrolase</fullName>
    </submittedName>
</protein>